<feature type="compositionally biased region" description="Low complexity" evidence="4">
    <location>
        <begin position="171"/>
        <end position="192"/>
    </location>
</feature>
<dbReference type="InterPro" id="IPR033133">
    <property type="entry name" value="PUM-HD"/>
</dbReference>
<dbReference type="GO" id="GO:0010608">
    <property type="term" value="P:post-transcriptional regulation of gene expression"/>
    <property type="evidence" value="ECO:0007669"/>
    <property type="project" value="TreeGrafter"/>
</dbReference>
<feature type="region of interest" description="Disordered" evidence="4">
    <location>
        <begin position="361"/>
        <end position="405"/>
    </location>
</feature>
<dbReference type="Proteomes" id="UP000075714">
    <property type="component" value="Unassembled WGS sequence"/>
</dbReference>
<feature type="compositionally biased region" description="Low complexity" evidence="4">
    <location>
        <begin position="231"/>
        <end position="240"/>
    </location>
</feature>
<evidence type="ECO:0000313" key="6">
    <source>
        <dbReference type="EMBL" id="KXZ53903.1"/>
    </source>
</evidence>
<dbReference type="GO" id="GO:0003729">
    <property type="term" value="F:mRNA binding"/>
    <property type="evidence" value="ECO:0007669"/>
    <property type="project" value="TreeGrafter"/>
</dbReference>
<evidence type="ECO:0000256" key="4">
    <source>
        <dbReference type="SAM" id="MobiDB-lite"/>
    </source>
</evidence>
<feature type="compositionally biased region" description="Pro residues" evidence="4">
    <location>
        <begin position="221"/>
        <end position="230"/>
    </location>
</feature>
<dbReference type="PROSITE" id="PS50302">
    <property type="entry name" value="PUM"/>
    <property type="match status" value="6"/>
</dbReference>
<feature type="repeat" description="Pumilio" evidence="2">
    <location>
        <begin position="792"/>
        <end position="831"/>
    </location>
</feature>
<reference evidence="7" key="1">
    <citation type="journal article" date="2016" name="Nat. Commun.">
        <title>The Gonium pectorale genome demonstrates co-option of cell cycle regulation during the evolution of multicellularity.</title>
        <authorList>
            <person name="Hanschen E.R."/>
            <person name="Marriage T.N."/>
            <person name="Ferris P.J."/>
            <person name="Hamaji T."/>
            <person name="Toyoda A."/>
            <person name="Fujiyama A."/>
            <person name="Neme R."/>
            <person name="Noguchi H."/>
            <person name="Minakuchi Y."/>
            <person name="Suzuki M."/>
            <person name="Kawai-Toyooka H."/>
            <person name="Smith D.R."/>
            <person name="Sparks H."/>
            <person name="Anderson J."/>
            <person name="Bakaric R."/>
            <person name="Luria V."/>
            <person name="Karger A."/>
            <person name="Kirschner M.W."/>
            <person name="Durand P.M."/>
            <person name="Michod R.E."/>
            <person name="Nozaki H."/>
            <person name="Olson B.J."/>
        </authorList>
    </citation>
    <scope>NUCLEOTIDE SEQUENCE [LARGE SCALE GENOMIC DNA]</scope>
    <source>
        <strain evidence="7">NIES-2863</strain>
    </source>
</reference>
<feature type="compositionally biased region" description="Polar residues" evidence="4">
    <location>
        <begin position="521"/>
        <end position="532"/>
    </location>
</feature>
<dbReference type="PANTHER" id="PTHR12537">
    <property type="entry name" value="RNA BINDING PROTEIN PUMILIO-RELATED"/>
    <property type="match status" value="1"/>
</dbReference>
<feature type="repeat" description="Pumilio" evidence="2">
    <location>
        <begin position="936"/>
        <end position="971"/>
    </location>
</feature>
<feature type="repeat" description="Pumilio" evidence="2">
    <location>
        <begin position="1092"/>
        <end position="1128"/>
    </location>
</feature>
<keyword evidence="1" id="KW-0677">Repeat</keyword>
<feature type="region of interest" description="Disordered" evidence="4">
    <location>
        <begin position="1052"/>
        <end position="1075"/>
    </location>
</feature>
<feature type="compositionally biased region" description="Low complexity" evidence="4">
    <location>
        <begin position="470"/>
        <end position="483"/>
    </location>
</feature>
<feature type="region of interest" description="Disordered" evidence="4">
    <location>
        <begin position="468"/>
        <end position="499"/>
    </location>
</feature>
<feature type="repeat" description="Pumilio" evidence="2">
    <location>
        <begin position="864"/>
        <end position="900"/>
    </location>
</feature>
<dbReference type="PANTHER" id="PTHR12537:SF12">
    <property type="entry name" value="MATERNAL PROTEIN PUMILIO"/>
    <property type="match status" value="1"/>
</dbReference>
<dbReference type="STRING" id="33097.A0A150GVW5"/>
<feature type="coiled-coil region" evidence="3">
    <location>
        <begin position="27"/>
        <end position="91"/>
    </location>
</feature>
<dbReference type="SMART" id="SM00025">
    <property type="entry name" value="Pumilio"/>
    <property type="match status" value="8"/>
</dbReference>
<accession>A0A150GVW5</accession>
<evidence type="ECO:0000256" key="2">
    <source>
        <dbReference type="PROSITE-ProRule" id="PRU00317"/>
    </source>
</evidence>
<proteinExistence type="predicted"/>
<dbReference type="InterPro" id="IPR011989">
    <property type="entry name" value="ARM-like"/>
</dbReference>
<dbReference type="PROSITE" id="PS50303">
    <property type="entry name" value="PUM_HD"/>
    <property type="match status" value="1"/>
</dbReference>
<dbReference type="SUPFAM" id="SSF48371">
    <property type="entry name" value="ARM repeat"/>
    <property type="match status" value="1"/>
</dbReference>
<feature type="compositionally biased region" description="Low complexity" evidence="4">
    <location>
        <begin position="152"/>
        <end position="164"/>
    </location>
</feature>
<dbReference type="OrthoDB" id="550693at2759"/>
<evidence type="ECO:0000259" key="5">
    <source>
        <dbReference type="PROSITE" id="PS50303"/>
    </source>
</evidence>
<feature type="region of interest" description="Disordered" evidence="4">
    <location>
        <begin position="757"/>
        <end position="776"/>
    </location>
</feature>
<organism evidence="6 7">
    <name type="scientific">Gonium pectorale</name>
    <name type="common">Green alga</name>
    <dbReference type="NCBI Taxonomy" id="33097"/>
    <lineage>
        <taxon>Eukaryota</taxon>
        <taxon>Viridiplantae</taxon>
        <taxon>Chlorophyta</taxon>
        <taxon>core chlorophytes</taxon>
        <taxon>Chlorophyceae</taxon>
        <taxon>CS clade</taxon>
        <taxon>Chlamydomonadales</taxon>
        <taxon>Volvocaceae</taxon>
        <taxon>Gonium</taxon>
    </lineage>
</organism>
<feature type="compositionally biased region" description="Pro residues" evidence="4">
    <location>
        <begin position="130"/>
        <end position="143"/>
    </location>
</feature>
<feature type="region of interest" description="Disordered" evidence="4">
    <location>
        <begin position="1176"/>
        <end position="1232"/>
    </location>
</feature>
<name>A0A150GVW5_GONPE</name>
<feature type="compositionally biased region" description="Low complexity" evidence="4">
    <location>
        <begin position="1196"/>
        <end position="1207"/>
    </location>
</feature>
<dbReference type="InterPro" id="IPR001313">
    <property type="entry name" value="Pumilio_RNA-bd_rpt"/>
</dbReference>
<feature type="region of interest" description="Disordered" evidence="4">
    <location>
        <begin position="126"/>
        <end position="247"/>
    </location>
</feature>
<evidence type="ECO:0000256" key="3">
    <source>
        <dbReference type="SAM" id="Coils"/>
    </source>
</evidence>
<gene>
    <name evidence="6" type="ORF">GPECTOR_6g821</name>
</gene>
<feature type="region of interest" description="Disordered" evidence="4">
    <location>
        <begin position="294"/>
        <end position="313"/>
    </location>
</feature>
<feature type="domain" description="PUM-HD" evidence="5">
    <location>
        <begin position="768"/>
        <end position="1156"/>
    </location>
</feature>
<evidence type="ECO:0000256" key="1">
    <source>
        <dbReference type="ARBA" id="ARBA00022737"/>
    </source>
</evidence>
<feature type="region of interest" description="Disordered" evidence="4">
    <location>
        <begin position="1349"/>
        <end position="1368"/>
    </location>
</feature>
<keyword evidence="7" id="KW-1185">Reference proteome</keyword>
<dbReference type="Pfam" id="PF00806">
    <property type="entry name" value="PUF"/>
    <property type="match status" value="7"/>
</dbReference>
<comment type="caution">
    <text evidence="6">The sequence shown here is derived from an EMBL/GenBank/DDBJ whole genome shotgun (WGS) entry which is preliminary data.</text>
</comment>
<feature type="compositionally biased region" description="Gly residues" evidence="4">
    <location>
        <begin position="382"/>
        <end position="397"/>
    </location>
</feature>
<feature type="repeat" description="Pumilio" evidence="2">
    <location>
        <begin position="973"/>
        <end position="1008"/>
    </location>
</feature>
<dbReference type="GO" id="GO:0005737">
    <property type="term" value="C:cytoplasm"/>
    <property type="evidence" value="ECO:0007669"/>
    <property type="project" value="TreeGrafter"/>
</dbReference>
<dbReference type="InterPro" id="IPR016024">
    <property type="entry name" value="ARM-type_fold"/>
</dbReference>
<keyword evidence="3" id="KW-0175">Coiled coil</keyword>
<evidence type="ECO:0000313" key="7">
    <source>
        <dbReference type="Proteomes" id="UP000075714"/>
    </source>
</evidence>
<feature type="repeat" description="Pumilio" evidence="2">
    <location>
        <begin position="1009"/>
        <end position="1044"/>
    </location>
</feature>
<sequence length="1467" mass="146705">MAAEIEALEASAAATAAAAVQAERAAAALVAREAEDARYRAEEAQRREEKEARRAAVAAAERRLREEAEARAEAAARLEAAKEEARQRELQRLAGVMPYPGAARGSGPNVNNIIIQLERWCGLKDETALQPPPPAPRTPPGSPPDTYHHLVGSPGQSPRGSPSPAAMEPRSGATSPAAAGSASSACGGSNASRLLDGTAPGSTPHAEAASRERGDDVPADAPQPQPPPPSSSSSSAAADLLPPPTSCMAPPTVPLTAAAALLPPDQYRRYYARICEAHAEAMAELTAASAAGGASTQASGVTDGAGGGRGNRAVAEAAASASIERAARGGRAHPDDYGAAGAGAAGATGGNVPDAELWQAAMSGKPPGSASHLPSAPRGRAPAGGGAGAGGAVSGGRGRTHGSAGAPCWTTLDEWRQRNLLEIEAMGGAVPGAGHQLPHLPQQQLAVTPLRTAGSAATLHAYGPLATPWQQQQQQPQTQPQPQGYGQRGHDRVHPNASGVFGSFITRMGVAAATPMLRQHNSVPTMPHLSSAQQQPPPPPLQPIASELGSSATAMGSGGDPRGGLSPAGRMLSRFLTQRAGAGGAAAMQDDDTAWMRENPFNSAAAAAALTADDMEAALAAAAAAHPGFAAAAGWGQAGWADGAWAGGDSPCLPSAVTDGAIGGAPSPSRLSVDLRDSTAVTGASAARPRGLFFSASVPDAQSLGIGMGGVDGRSELPYGMHMYGTAPPSPMMSKSSAPTAAMGGARGLGGGGGLGGGFDVPGPVGGGGPGVMGSPGGPGSVAAGSCLRLDSLFGRLVSLSCDQQGSRVVQRLLCAAHSEQVGRCLDELLPGVHEVACHPYGNYVLQQLMTVGGSRHKMRLCGALSGRILELSFDPYGCRVVQKLLEVAPEQQAVAAVAELDGHVMRCVRDKCAHHVLRASLHHVPHHRQAFLVDGLQAALPSLARHPYGCRLVQSLLQTVCEPERWQAIGWDLLQDAPQLGGHEYGNYVMQTLAQVAAPDVRSSLAAALAPHAVRLACCRHGSPVLEAVLKYGSDADRELLLTALLGPSHSGSPSAAPLPPSPTPAAGRPGMGRLGREADSLLGGCGGGGGGVGRALRLACDPFGNYVLQRCFQVCNPAQQARVAVALLPTIPELTARCASSHHPGMAALLARLQEITADPALFFLQAERAAQPQAPASPPNYINKASHAGAGVSHSQPSAPSPCASGGGGCVSSSSSSNRTSMRQGGALGDATNGSTFSVSNAGSDASSGGAAAAAAGGAAQAVPALVAAQPDSGGDASAAAEAVAAAVRALSLGDWAFAGASGGGGGSFPASGQLGLTLDGSGSTTAAASTDASVDAFWGRMQIDGSRSVRKPQAPQQRPEPDAGFASAVGAALDTKSHAAGGGGSPLLSCGRDEIEAGRLLLRTLSRVASGGAGDSPGCGADAGKAAAAADDDAVLSDDSVMAMLRALGLAPVGSGRAQLSPA</sequence>
<feature type="region of interest" description="Disordered" evidence="4">
    <location>
        <begin position="521"/>
        <end position="569"/>
    </location>
</feature>
<protein>
    <recommendedName>
        <fullName evidence="5">PUM-HD domain-containing protein</fullName>
    </recommendedName>
</protein>
<dbReference type="EMBL" id="LSYV01000007">
    <property type="protein sequence ID" value="KXZ53903.1"/>
    <property type="molecule type" value="Genomic_DNA"/>
</dbReference>
<dbReference type="Gene3D" id="1.25.10.10">
    <property type="entry name" value="Leucine-rich Repeat Variant"/>
    <property type="match status" value="1"/>
</dbReference>